<feature type="region of interest" description="Disordered" evidence="1">
    <location>
        <begin position="171"/>
        <end position="243"/>
    </location>
</feature>
<dbReference type="EMBL" id="JAVHNR010000007">
    <property type="protein sequence ID" value="KAK6336780.1"/>
    <property type="molecule type" value="Genomic_DNA"/>
</dbReference>
<dbReference type="Proteomes" id="UP001313282">
    <property type="component" value="Unassembled WGS sequence"/>
</dbReference>
<proteinExistence type="predicted"/>
<evidence type="ECO:0000313" key="2">
    <source>
        <dbReference type="EMBL" id="KAK6336780.1"/>
    </source>
</evidence>
<gene>
    <name evidence="2" type="ORF">TWF718_009569</name>
</gene>
<protein>
    <submittedName>
        <fullName evidence="2">Uncharacterized protein</fullName>
    </submittedName>
</protein>
<reference evidence="2 3" key="1">
    <citation type="submission" date="2019-10" db="EMBL/GenBank/DDBJ databases">
        <authorList>
            <person name="Palmer J.M."/>
        </authorList>
    </citation>
    <scope>NUCLEOTIDE SEQUENCE [LARGE SCALE GENOMIC DNA]</scope>
    <source>
        <strain evidence="2 3">TWF718</strain>
    </source>
</reference>
<keyword evidence="3" id="KW-1185">Reference proteome</keyword>
<accession>A0AAN8MJ36</accession>
<sequence>MRISLDDWTDWSTVETGAALWHIRTRQLSCYDCLCDEEGGLYGLSTSKDPLGGQVYYTGSKKCRSQTFANRCGVMLGCFCTADLIQPVPEDNTIPISVFQQALDNLPDTVQGHNPDYRWNYGGGTLRFTQPRRYLDPTTAEPYYLEGPSVGMNQEYLQYFRSIFGPSAEAFDLPENLQGPGGGESSRSGGGGGAPGGSGNGDPGGSRDKGPWDGGPWDGGPWDGSPGGSGSAGPARVKREEGD</sequence>
<feature type="compositionally biased region" description="Gly residues" evidence="1">
    <location>
        <begin position="179"/>
        <end position="204"/>
    </location>
</feature>
<evidence type="ECO:0000313" key="3">
    <source>
        <dbReference type="Proteomes" id="UP001313282"/>
    </source>
</evidence>
<comment type="caution">
    <text evidence="2">The sequence shown here is derived from an EMBL/GenBank/DDBJ whole genome shotgun (WGS) entry which is preliminary data.</text>
</comment>
<name>A0AAN8MJ36_9PEZI</name>
<dbReference type="AlphaFoldDB" id="A0AAN8MJ36"/>
<evidence type="ECO:0000256" key="1">
    <source>
        <dbReference type="SAM" id="MobiDB-lite"/>
    </source>
</evidence>
<organism evidence="2 3">
    <name type="scientific">Orbilia javanica</name>
    <dbReference type="NCBI Taxonomy" id="47235"/>
    <lineage>
        <taxon>Eukaryota</taxon>
        <taxon>Fungi</taxon>
        <taxon>Dikarya</taxon>
        <taxon>Ascomycota</taxon>
        <taxon>Pezizomycotina</taxon>
        <taxon>Orbiliomycetes</taxon>
        <taxon>Orbiliales</taxon>
        <taxon>Orbiliaceae</taxon>
        <taxon>Orbilia</taxon>
    </lineage>
</organism>
<feature type="compositionally biased region" description="Gly residues" evidence="1">
    <location>
        <begin position="212"/>
        <end position="231"/>
    </location>
</feature>